<keyword evidence="2" id="KW-1133">Transmembrane helix</keyword>
<keyword evidence="2" id="KW-0472">Membrane</keyword>
<dbReference type="RefSeq" id="WP_134120754.1">
    <property type="nucleotide sequence ID" value="NZ_SODF01000002.1"/>
</dbReference>
<keyword evidence="4" id="KW-1185">Reference proteome</keyword>
<reference evidence="3 4" key="1">
    <citation type="submission" date="2019-03" db="EMBL/GenBank/DDBJ databases">
        <title>Genomic Encyclopedia of Type Strains, Phase III (KMG-III): the genomes of soil and plant-associated and newly described type strains.</title>
        <authorList>
            <person name="Whitman W."/>
        </authorList>
    </citation>
    <scope>NUCLEOTIDE SEQUENCE [LARGE SCALE GENOMIC DNA]</scope>
    <source>
        <strain evidence="3 4">VKM Ac-2570</strain>
    </source>
</reference>
<dbReference type="EMBL" id="SODF01000002">
    <property type="protein sequence ID" value="TDW17671.1"/>
    <property type="molecule type" value="Genomic_DNA"/>
</dbReference>
<proteinExistence type="predicted"/>
<organism evidence="3 4">
    <name type="scientific">Kribbella kalugense</name>
    <dbReference type="NCBI Taxonomy" id="2512221"/>
    <lineage>
        <taxon>Bacteria</taxon>
        <taxon>Bacillati</taxon>
        <taxon>Actinomycetota</taxon>
        <taxon>Actinomycetes</taxon>
        <taxon>Propionibacteriales</taxon>
        <taxon>Kribbellaceae</taxon>
        <taxon>Kribbella</taxon>
    </lineage>
</organism>
<dbReference type="Proteomes" id="UP000295447">
    <property type="component" value="Unassembled WGS sequence"/>
</dbReference>
<comment type="caution">
    <text evidence="3">The sequence shown here is derived from an EMBL/GenBank/DDBJ whole genome shotgun (WGS) entry which is preliminary data.</text>
</comment>
<name>A0A4R7ZM34_9ACTN</name>
<dbReference type="AlphaFoldDB" id="A0A4R7ZM34"/>
<evidence type="ECO:0000313" key="4">
    <source>
        <dbReference type="Proteomes" id="UP000295447"/>
    </source>
</evidence>
<accession>A0A4R7ZM34</accession>
<sequence length="204" mass="20719">MPDLQEDLQALADRKAAESAGDFDTVLTTARTRKRRLTAGLTVLGAAVVVAAVAVVPTLRPAHNAPVAGSPVPTNAVAPPELEQQPNPAPVQKAGPLTLTSAKALKAGGQVVASFPDKKVRNVTFTLSSAAKPDVPLYTLVAKVPGDATTPYSMKVNPGESGIAIPQYTSAGPYTLALPKGLAAGSYKVCTLSGALLCGLVTVG</sequence>
<gene>
    <name evidence="3" type="ORF">EV650_4246</name>
</gene>
<dbReference type="OrthoDB" id="3819874at2"/>
<keyword evidence="2" id="KW-0812">Transmembrane</keyword>
<evidence type="ECO:0000313" key="3">
    <source>
        <dbReference type="EMBL" id="TDW17671.1"/>
    </source>
</evidence>
<feature type="region of interest" description="Disordered" evidence="1">
    <location>
        <begin position="62"/>
        <end position="91"/>
    </location>
</feature>
<feature type="transmembrane region" description="Helical" evidence="2">
    <location>
        <begin position="37"/>
        <end position="56"/>
    </location>
</feature>
<evidence type="ECO:0000256" key="1">
    <source>
        <dbReference type="SAM" id="MobiDB-lite"/>
    </source>
</evidence>
<protein>
    <submittedName>
        <fullName evidence="3">Uncharacterized protein</fullName>
    </submittedName>
</protein>
<evidence type="ECO:0000256" key="2">
    <source>
        <dbReference type="SAM" id="Phobius"/>
    </source>
</evidence>